<keyword evidence="2" id="KW-0378">Hydrolase</keyword>
<dbReference type="PANTHER" id="PTHR34385:SF1">
    <property type="entry name" value="PEPTIDOGLYCAN L-ALANYL-D-GLUTAMATE ENDOPEPTIDASE CWLK"/>
    <property type="match status" value="1"/>
</dbReference>
<dbReference type="InterPro" id="IPR009045">
    <property type="entry name" value="Zn_M74/Hedgehog-like"/>
</dbReference>
<accession>A9WMF6</accession>
<dbReference type="RefSeq" id="WP_012245141.1">
    <property type="nucleotide sequence ID" value="NC_010168.1"/>
</dbReference>
<dbReference type="InterPro" id="IPR003709">
    <property type="entry name" value="VanY-like_core_dom"/>
</dbReference>
<keyword evidence="3" id="KW-1185">Reference proteome</keyword>
<dbReference type="HOGENOM" id="CLU_054193_1_3_11"/>
<dbReference type="SUPFAM" id="SSF55166">
    <property type="entry name" value="Hedgehog/DD-peptidase"/>
    <property type="match status" value="1"/>
</dbReference>
<dbReference type="STRING" id="288705.RSal33209_1733"/>
<protein>
    <submittedName>
        <fullName evidence="2">D-alanyl-D-alanine metallocarboxypeptidase</fullName>
        <ecNumber evidence="2">3.4.17.14</ecNumber>
    </submittedName>
</protein>
<organism evidence="2 3">
    <name type="scientific">Renibacterium salmoninarum (strain ATCC 33209 / DSM 20767 / JCM 11484 / NBRC 15589 / NCIMB 2235)</name>
    <dbReference type="NCBI Taxonomy" id="288705"/>
    <lineage>
        <taxon>Bacteria</taxon>
        <taxon>Bacillati</taxon>
        <taxon>Actinomycetota</taxon>
        <taxon>Actinomycetes</taxon>
        <taxon>Micrococcales</taxon>
        <taxon>Micrococcaceae</taxon>
        <taxon>Renibacterium</taxon>
    </lineage>
</organism>
<dbReference type="SMR" id="A9WMF6"/>
<dbReference type="AlphaFoldDB" id="A9WMF6"/>
<proteinExistence type="predicted"/>
<dbReference type="GO" id="GO:0006508">
    <property type="term" value="P:proteolysis"/>
    <property type="evidence" value="ECO:0007669"/>
    <property type="project" value="InterPro"/>
</dbReference>
<dbReference type="EC" id="3.4.17.14" evidence="2"/>
<dbReference type="Proteomes" id="UP000002007">
    <property type="component" value="Chromosome"/>
</dbReference>
<sequence>MLNAALGTAGLLTLGACSVDADTQLEPMQVKPVTIETVPTPEQRSPAIISATSLDDPHSLTVIVNKQRPLNPQNYRPDDLVVPAVCSSAPGQELLRACAAEGLAKLAAAAAANGTPLILLSRFRSYDTQIATYNSWVSTLGKSNADSASARPGFSEHQTGLAADIGDSAGCNLQSCFAAQPLALWVKDHCHEFGFVVRYQPDLQGTTGFYEEPWHLRYLGTELATAVVRSGVRTLEEHFGLPAAPDYL</sequence>
<dbReference type="GO" id="GO:0009046">
    <property type="term" value="F:zinc D-Ala-D-Ala carboxypeptidase activity"/>
    <property type="evidence" value="ECO:0007669"/>
    <property type="project" value="UniProtKB-EC"/>
</dbReference>
<gene>
    <name evidence="2" type="ordered locus">RSal33209_1733</name>
</gene>
<dbReference type="InterPro" id="IPR052179">
    <property type="entry name" value="DD-CPase-like"/>
</dbReference>
<dbReference type="eggNOG" id="COG1876">
    <property type="taxonomic scope" value="Bacteria"/>
</dbReference>
<keyword evidence="2" id="KW-0121">Carboxypeptidase</keyword>
<dbReference type="Gene3D" id="3.30.1380.10">
    <property type="match status" value="1"/>
</dbReference>
<dbReference type="CDD" id="cd14852">
    <property type="entry name" value="LD-carboxypeptidase"/>
    <property type="match status" value="1"/>
</dbReference>
<evidence type="ECO:0000259" key="1">
    <source>
        <dbReference type="Pfam" id="PF02557"/>
    </source>
</evidence>
<reference evidence="3" key="1">
    <citation type="journal article" date="2008" name="J. Bacteriol.">
        <title>Genome sequence of the fish pathogen Renibacterium salmoninarum suggests reductive evolution away from an environmental Arthrobacter ancestor.</title>
        <authorList>
            <person name="Wiens G.D."/>
            <person name="Rockey D.D."/>
            <person name="Wu Z."/>
            <person name="Chang J."/>
            <person name="Levy R."/>
            <person name="Crane S."/>
            <person name="Chen D.S."/>
            <person name="Capri G.R."/>
            <person name="Burnett J.R."/>
            <person name="Sudheesh P.S."/>
            <person name="Schipma M.J."/>
            <person name="Burd H."/>
            <person name="Bhattacharyya A."/>
            <person name="Rhodes L.D."/>
            <person name="Kaul R."/>
            <person name="Strom M.S."/>
        </authorList>
    </citation>
    <scope>NUCLEOTIDE SEQUENCE [LARGE SCALE GENOMIC DNA]</scope>
    <source>
        <strain evidence="3">ATCC 33209 / DSM 20767 / JCM 11484 / NBRC 15589 / NCIMB 2235</strain>
    </source>
</reference>
<evidence type="ECO:0000313" key="3">
    <source>
        <dbReference type="Proteomes" id="UP000002007"/>
    </source>
</evidence>
<dbReference type="Pfam" id="PF02557">
    <property type="entry name" value="VanY"/>
    <property type="match status" value="1"/>
</dbReference>
<name>A9WMF6_RENSM</name>
<dbReference type="KEGG" id="rsa:RSal33209_1733"/>
<keyword evidence="2" id="KW-0645">Protease</keyword>
<dbReference type="EMBL" id="CP000910">
    <property type="protein sequence ID" value="ABY23469.1"/>
    <property type="molecule type" value="Genomic_DNA"/>
</dbReference>
<evidence type="ECO:0000313" key="2">
    <source>
        <dbReference type="EMBL" id="ABY23469.1"/>
    </source>
</evidence>
<dbReference type="PANTHER" id="PTHR34385">
    <property type="entry name" value="D-ALANYL-D-ALANINE CARBOXYPEPTIDASE"/>
    <property type="match status" value="1"/>
</dbReference>
<feature type="domain" description="D-alanyl-D-alanine carboxypeptidase-like core" evidence="1">
    <location>
        <begin position="94"/>
        <end position="220"/>
    </location>
</feature>
<dbReference type="InterPro" id="IPR058193">
    <property type="entry name" value="VanY/YodJ_core_dom"/>
</dbReference>